<dbReference type="PATRIC" id="fig|1195763.3.peg.4023"/>
<dbReference type="PANTHER" id="PTHR30332">
    <property type="entry name" value="PROBABLE GENERAL SECRETION PATHWAY PROTEIN D"/>
    <property type="match status" value="1"/>
</dbReference>
<evidence type="ECO:0000256" key="3">
    <source>
        <dbReference type="ARBA" id="ARBA00023136"/>
    </source>
</evidence>
<comment type="subcellular location">
    <subcellularLocation>
        <location evidence="1">Membrane</location>
    </subcellularLocation>
</comment>
<gene>
    <name evidence="6" type="ORF">ABT56_18825</name>
</gene>
<organism evidence="6 7">
    <name type="scientific">Photobacterium aquae</name>
    <dbReference type="NCBI Taxonomy" id="1195763"/>
    <lineage>
        <taxon>Bacteria</taxon>
        <taxon>Pseudomonadati</taxon>
        <taxon>Pseudomonadota</taxon>
        <taxon>Gammaproteobacteria</taxon>
        <taxon>Vibrionales</taxon>
        <taxon>Vibrionaceae</taxon>
        <taxon>Photobacterium</taxon>
    </lineage>
</organism>
<dbReference type="AlphaFoldDB" id="A0A0J1GV33"/>
<proteinExistence type="inferred from homology"/>
<name>A0A0J1GV33_9GAMM</name>
<dbReference type="OrthoDB" id="5857380at2"/>
<reference evidence="6 7" key="1">
    <citation type="submission" date="2015-05" db="EMBL/GenBank/DDBJ databases">
        <title>Photobacterium galathea sp. nov.</title>
        <authorList>
            <person name="Machado H."/>
            <person name="Gram L."/>
        </authorList>
    </citation>
    <scope>NUCLEOTIDE SEQUENCE [LARGE SCALE GENOMIC DNA]</scope>
    <source>
        <strain evidence="6 7">CGMCC 1.12159</strain>
    </source>
</reference>
<dbReference type="EMBL" id="LDOT01000032">
    <property type="protein sequence ID" value="KLV03491.1"/>
    <property type="molecule type" value="Genomic_DNA"/>
</dbReference>
<keyword evidence="2" id="KW-0732">Signal</keyword>
<sequence>MNTKIKTLIIVLAVLSNGCVSDRYRTAVVDNNQLKKEIDSYTVQQDSPKVSFVTTSYIDASPYKQVVPSPKWLETPVSIDVTNQPVSSLLTYILKDTDVEVVYDEGVKLNKPITVTSSGSRETVLNAIAKQADYGVNFTDSRLTMTAFVSDTFNINLPSGVYSGQLGTSESENKSDGDTGGEPKIDGQFLSVAYRAVDVFNEIQKGIESIISTNKESSVQSVPSLSLINVRTTPSRMAEVRNFVNIYQEKLGKQAVFDVRVIEFSSNLGQEQGIDWNIVREIGDGTLQFFIPSTSTISDGAGYGLSFMGKGKWDGTTAFIKALESQGSVTTSTPITGLVLNHQPAKISQTNTTPFTSEINTDVSEGVVSTEIKRDKVSVGVDLMLTPNIMDDYVWLRISGKLSKITKDKTETYGDNSIRFIDTQESEINFTNKLRYGQTYVIASVKQKRILNDKLASFGFDFLGGHSSLNEVTETLVLLTPRRAD</sequence>
<dbReference type="STRING" id="1195763.ABT56_18825"/>
<evidence type="ECO:0000313" key="7">
    <source>
        <dbReference type="Proteomes" id="UP000036097"/>
    </source>
</evidence>
<dbReference type="Proteomes" id="UP000036097">
    <property type="component" value="Unassembled WGS sequence"/>
</dbReference>
<dbReference type="PANTHER" id="PTHR30332:SF24">
    <property type="entry name" value="SECRETIN GSPD-RELATED"/>
    <property type="match status" value="1"/>
</dbReference>
<comment type="similarity">
    <text evidence="4">Belongs to the bacterial secretin family.</text>
</comment>
<dbReference type="InterPro" id="IPR004846">
    <property type="entry name" value="T2SS/T3SS_dom"/>
</dbReference>
<evidence type="ECO:0000313" key="6">
    <source>
        <dbReference type="EMBL" id="KLV03491.1"/>
    </source>
</evidence>
<evidence type="ECO:0000256" key="2">
    <source>
        <dbReference type="ARBA" id="ARBA00022729"/>
    </source>
</evidence>
<dbReference type="RefSeq" id="WP_047880454.1">
    <property type="nucleotide sequence ID" value="NZ_LDOT01000032.1"/>
</dbReference>
<evidence type="ECO:0000256" key="4">
    <source>
        <dbReference type="RuleBase" id="RU004003"/>
    </source>
</evidence>
<feature type="domain" description="Type II/III secretion system secretin-like" evidence="5">
    <location>
        <begin position="322"/>
        <end position="449"/>
    </location>
</feature>
<dbReference type="GO" id="GO:0015627">
    <property type="term" value="C:type II protein secretion system complex"/>
    <property type="evidence" value="ECO:0007669"/>
    <property type="project" value="TreeGrafter"/>
</dbReference>
<dbReference type="GO" id="GO:0016020">
    <property type="term" value="C:membrane"/>
    <property type="evidence" value="ECO:0007669"/>
    <property type="project" value="UniProtKB-SubCell"/>
</dbReference>
<protein>
    <recommendedName>
        <fullName evidence="5">Type II/III secretion system secretin-like domain-containing protein</fullName>
    </recommendedName>
</protein>
<keyword evidence="3" id="KW-0472">Membrane</keyword>
<comment type="caution">
    <text evidence="6">The sequence shown here is derived from an EMBL/GenBank/DDBJ whole genome shotgun (WGS) entry which is preliminary data.</text>
</comment>
<dbReference type="GO" id="GO:0009306">
    <property type="term" value="P:protein secretion"/>
    <property type="evidence" value="ECO:0007669"/>
    <property type="project" value="InterPro"/>
</dbReference>
<accession>A0A0J1GV33</accession>
<dbReference type="InterPro" id="IPR050810">
    <property type="entry name" value="Bact_Secretion_Sys_Channel"/>
</dbReference>
<keyword evidence="7" id="KW-1185">Reference proteome</keyword>
<dbReference type="Pfam" id="PF00263">
    <property type="entry name" value="Secretin"/>
    <property type="match status" value="1"/>
</dbReference>
<evidence type="ECO:0000259" key="5">
    <source>
        <dbReference type="Pfam" id="PF00263"/>
    </source>
</evidence>
<evidence type="ECO:0000256" key="1">
    <source>
        <dbReference type="ARBA" id="ARBA00004370"/>
    </source>
</evidence>